<dbReference type="EMBL" id="JABDHM010000010">
    <property type="protein sequence ID" value="KAF5224760.1"/>
    <property type="molecule type" value="Genomic_DNA"/>
</dbReference>
<evidence type="ECO:0000313" key="5">
    <source>
        <dbReference type="Proteomes" id="UP000583944"/>
    </source>
</evidence>
<dbReference type="GO" id="GO:0005739">
    <property type="term" value="C:mitochondrion"/>
    <property type="evidence" value="ECO:0007669"/>
    <property type="project" value="UniProtKB-SubCell"/>
</dbReference>
<dbReference type="SUPFAM" id="SSF47694">
    <property type="entry name" value="Cytochrome c oxidase subunit h"/>
    <property type="match status" value="1"/>
</dbReference>
<evidence type="ECO:0000256" key="3">
    <source>
        <dbReference type="SAM" id="Phobius"/>
    </source>
</evidence>
<dbReference type="VEuPathDB" id="TriTrypDB:BCY84_11580"/>
<reference evidence="4 5" key="1">
    <citation type="journal article" date="2019" name="Genome Biol. Evol.">
        <title>Nanopore Sequencing Significantly Improves Genome Assembly of the Protozoan Parasite Trypanosoma cruzi.</title>
        <authorList>
            <person name="Diaz-Viraque F."/>
            <person name="Pita S."/>
            <person name="Greif G."/>
            <person name="de Souza R.C.M."/>
            <person name="Iraola G."/>
            <person name="Robello C."/>
        </authorList>
    </citation>
    <scope>NUCLEOTIDE SEQUENCE [LARGE SCALE GENOMIC DNA]</scope>
    <source>
        <strain evidence="4 5">Berenice</strain>
    </source>
</reference>
<protein>
    <recommendedName>
        <fullName evidence="6">Cytochrome c oxidase subunit VI</fullName>
    </recommendedName>
</protein>
<evidence type="ECO:0008006" key="6">
    <source>
        <dbReference type="Google" id="ProtNLM"/>
    </source>
</evidence>
<accession>A0A7J6YEP4</accession>
<evidence type="ECO:0000256" key="2">
    <source>
        <dbReference type="ARBA" id="ARBA00023128"/>
    </source>
</evidence>
<keyword evidence="3" id="KW-0812">Transmembrane</keyword>
<name>A0A7J6YEP4_TRYCR</name>
<dbReference type="InterPro" id="IPR036549">
    <property type="entry name" value="CX6/COA6-like_sf"/>
</dbReference>
<feature type="transmembrane region" description="Helical" evidence="3">
    <location>
        <begin position="21"/>
        <end position="43"/>
    </location>
</feature>
<keyword evidence="2" id="KW-0496">Mitochondrion</keyword>
<proteinExistence type="predicted"/>
<organism evidence="4 5">
    <name type="scientific">Trypanosoma cruzi</name>
    <dbReference type="NCBI Taxonomy" id="5693"/>
    <lineage>
        <taxon>Eukaryota</taxon>
        <taxon>Discoba</taxon>
        <taxon>Euglenozoa</taxon>
        <taxon>Kinetoplastea</taxon>
        <taxon>Metakinetoplastina</taxon>
        <taxon>Trypanosomatida</taxon>
        <taxon>Trypanosomatidae</taxon>
        <taxon>Trypanosoma</taxon>
        <taxon>Schizotrypanum</taxon>
    </lineage>
</organism>
<gene>
    <name evidence="4" type="ORF">ECC02_002064</name>
</gene>
<evidence type="ECO:0000313" key="4">
    <source>
        <dbReference type="EMBL" id="KAF5224760.1"/>
    </source>
</evidence>
<dbReference type="VEuPathDB" id="TriTrypDB:ECC02_002064"/>
<dbReference type="Gene3D" id="1.10.10.140">
    <property type="entry name" value="Cytochrome c oxidase, subunit VIb"/>
    <property type="match status" value="1"/>
</dbReference>
<keyword evidence="3" id="KW-1133">Transmembrane helix</keyword>
<dbReference type="CDD" id="cd00926">
    <property type="entry name" value="Cyt_c_Oxidase_VIb"/>
    <property type="match status" value="1"/>
</dbReference>
<comment type="subcellular location">
    <subcellularLocation>
        <location evidence="1">Mitochondrion</location>
    </subcellularLocation>
</comment>
<dbReference type="Proteomes" id="UP000583944">
    <property type="component" value="Unassembled WGS sequence"/>
</dbReference>
<keyword evidence="3" id="KW-0472">Membrane</keyword>
<dbReference type="AlphaFoldDB" id="A0A7J6YEP4"/>
<comment type="caution">
    <text evidence="4">The sequence shown here is derived from an EMBL/GenBank/DDBJ whole genome shotgun (WGS) entry which is preliminary data.</text>
</comment>
<sequence>MEHFIFKIFFFFFDLSFSIELSLLVSSIFCLFVCLHVCASACVHWKELQQSKMPFADHKKYKIQREEMPAVPHFSDFSDPRFSYTANKQKNGILAYYQWLHCIGNWGEEHSMCKKMRWYLERMMQESWLEKWEEKRALGHFDHVILYGVKPWKEFEPLYQPVKKNRKGAYEFWLDRDFEPLYDADAADFREKAPILHDVFVNGKKPVYD</sequence>
<evidence type="ECO:0000256" key="1">
    <source>
        <dbReference type="ARBA" id="ARBA00004173"/>
    </source>
</evidence>